<gene>
    <name evidence="2" type="ORF">PoB_003009700</name>
</gene>
<dbReference type="Proteomes" id="UP000735302">
    <property type="component" value="Unassembled WGS sequence"/>
</dbReference>
<comment type="caution">
    <text evidence="2">The sequence shown here is derived from an EMBL/GenBank/DDBJ whole genome shotgun (WGS) entry which is preliminary data.</text>
</comment>
<keyword evidence="3" id="KW-1185">Reference proteome</keyword>
<feature type="compositionally biased region" description="Basic and acidic residues" evidence="1">
    <location>
        <begin position="59"/>
        <end position="68"/>
    </location>
</feature>
<feature type="region of interest" description="Disordered" evidence="1">
    <location>
        <begin position="45"/>
        <end position="68"/>
    </location>
</feature>
<organism evidence="2 3">
    <name type="scientific">Plakobranchus ocellatus</name>
    <dbReference type="NCBI Taxonomy" id="259542"/>
    <lineage>
        <taxon>Eukaryota</taxon>
        <taxon>Metazoa</taxon>
        <taxon>Spiralia</taxon>
        <taxon>Lophotrochozoa</taxon>
        <taxon>Mollusca</taxon>
        <taxon>Gastropoda</taxon>
        <taxon>Heterobranchia</taxon>
        <taxon>Euthyneura</taxon>
        <taxon>Panpulmonata</taxon>
        <taxon>Sacoglossa</taxon>
        <taxon>Placobranchoidea</taxon>
        <taxon>Plakobranchidae</taxon>
        <taxon>Plakobranchus</taxon>
    </lineage>
</organism>
<proteinExistence type="predicted"/>
<evidence type="ECO:0000313" key="2">
    <source>
        <dbReference type="EMBL" id="GFO03592.1"/>
    </source>
</evidence>
<dbReference type="AlphaFoldDB" id="A0AAV4A8M5"/>
<name>A0AAV4A8M5_9GAST</name>
<accession>A0AAV4A8M5</accession>
<dbReference type="EMBL" id="BLXT01003727">
    <property type="protein sequence ID" value="GFO03592.1"/>
    <property type="molecule type" value="Genomic_DNA"/>
</dbReference>
<evidence type="ECO:0000313" key="3">
    <source>
        <dbReference type="Proteomes" id="UP000735302"/>
    </source>
</evidence>
<protein>
    <submittedName>
        <fullName evidence="2">Uncharacterized protein</fullName>
    </submittedName>
</protein>
<sequence length="162" mass="17578">MDAGKSLFTTKKIARQLENTDLESTRQKFQEAGLRWLKKKDVPAQKVARGPRLPGKIAGPHDRQAAEEPHKVTISHSDELSSAWCPRALLCPAVPCPHSARSMRRMLTYHWYLSGGCGGDDDIGVAAVEIVFAGSDSDRSSVGDIGVVVDVDDYDADDDDGA</sequence>
<evidence type="ECO:0000256" key="1">
    <source>
        <dbReference type="SAM" id="MobiDB-lite"/>
    </source>
</evidence>
<reference evidence="2 3" key="1">
    <citation type="journal article" date="2021" name="Elife">
        <title>Chloroplast acquisition without the gene transfer in kleptoplastic sea slugs, Plakobranchus ocellatus.</title>
        <authorList>
            <person name="Maeda T."/>
            <person name="Takahashi S."/>
            <person name="Yoshida T."/>
            <person name="Shimamura S."/>
            <person name="Takaki Y."/>
            <person name="Nagai Y."/>
            <person name="Toyoda A."/>
            <person name="Suzuki Y."/>
            <person name="Arimoto A."/>
            <person name="Ishii H."/>
            <person name="Satoh N."/>
            <person name="Nishiyama T."/>
            <person name="Hasebe M."/>
            <person name="Maruyama T."/>
            <person name="Minagawa J."/>
            <person name="Obokata J."/>
            <person name="Shigenobu S."/>
        </authorList>
    </citation>
    <scope>NUCLEOTIDE SEQUENCE [LARGE SCALE GENOMIC DNA]</scope>
</reference>